<name>A0A2I1K4L4_9LACT</name>
<feature type="transmembrane region" description="Helical" evidence="1">
    <location>
        <begin position="6"/>
        <end position="26"/>
    </location>
</feature>
<keyword evidence="1" id="KW-0472">Membrane</keyword>
<feature type="transmembrane region" description="Helical" evidence="1">
    <location>
        <begin position="38"/>
        <end position="57"/>
    </location>
</feature>
<reference evidence="2 3" key="1">
    <citation type="submission" date="2017-12" db="EMBL/GenBank/DDBJ databases">
        <title>Phylogenetic diversity of female urinary microbiome.</title>
        <authorList>
            <person name="Thomas-White K."/>
            <person name="Wolfe A.J."/>
        </authorList>
    </citation>
    <scope>NUCLEOTIDE SEQUENCE [LARGE SCALE GENOMIC DNA]</scope>
    <source>
        <strain evidence="2 3">UMB0898</strain>
    </source>
</reference>
<keyword evidence="1" id="KW-1133">Transmembrane helix</keyword>
<accession>A0A2I1K4L4</accession>
<keyword evidence="1" id="KW-0812">Transmembrane</keyword>
<dbReference type="AlphaFoldDB" id="A0A2I1K4L4"/>
<feature type="transmembrane region" description="Helical" evidence="1">
    <location>
        <begin position="112"/>
        <end position="129"/>
    </location>
</feature>
<sequence>MNLIVSSYINLWIWLMALLFIYFLGTRYSTQPQLIRKYASLQIILAALGVMTLYHQVMYLESHIHGELILSLLLLIATLAVQLHLLNQLVVVGSQTMIGPYNTRREQAYRSTQNVTLVISFILWLITYYRASETVVWTCIGIGGLNLLSMASYRIFQRYLHEKF</sequence>
<gene>
    <name evidence="2" type="ORF">CYJ57_01130</name>
</gene>
<evidence type="ECO:0000313" key="2">
    <source>
        <dbReference type="EMBL" id="PKY90495.1"/>
    </source>
</evidence>
<evidence type="ECO:0000313" key="3">
    <source>
        <dbReference type="Proteomes" id="UP000234384"/>
    </source>
</evidence>
<dbReference type="EMBL" id="PKHE01000002">
    <property type="protein sequence ID" value="PKY90495.1"/>
    <property type="molecule type" value="Genomic_DNA"/>
</dbReference>
<protein>
    <submittedName>
        <fullName evidence="2">Uncharacterized protein</fullName>
    </submittedName>
</protein>
<evidence type="ECO:0000256" key="1">
    <source>
        <dbReference type="SAM" id="Phobius"/>
    </source>
</evidence>
<proteinExistence type="predicted"/>
<feature type="transmembrane region" description="Helical" evidence="1">
    <location>
        <begin position="135"/>
        <end position="156"/>
    </location>
</feature>
<dbReference type="Proteomes" id="UP000234384">
    <property type="component" value="Unassembled WGS sequence"/>
</dbReference>
<dbReference type="RefSeq" id="WP_101953734.1">
    <property type="nucleotide sequence ID" value="NZ_PKHE01000002.1"/>
</dbReference>
<organism evidence="2 3">
    <name type="scientific">Falseniella ignava</name>
    <dbReference type="NCBI Taxonomy" id="137730"/>
    <lineage>
        <taxon>Bacteria</taxon>
        <taxon>Bacillati</taxon>
        <taxon>Bacillota</taxon>
        <taxon>Bacilli</taxon>
        <taxon>Lactobacillales</taxon>
        <taxon>Aerococcaceae</taxon>
        <taxon>Falseniella</taxon>
    </lineage>
</organism>
<comment type="caution">
    <text evidence="2">The sequence shown here is derived from an EMBL/GenBank/DDBJ whole genome shotgun (WGS) entry which is preliminary data.</text>
</comment>
<feature type="transmembrane region" description="Helical" evidence="1">
    <location>
        <begin position="69"/>
        <end position="91"/>
    </location>
</feature>